<keyword evidence="1" id="KW-0472">Membrane</keyword>
<reference evidence="2 3" key="1">
    <citation type="submission" date="2014-04" db="EMBL/GenBank/DDBJ databases">
        <title>Evolutionary Origins and Diversification of the Mycorrhizal Mutualists.</title>
        <authorList>
            <consortium name="DOE Joint Genome Institute"/>
            <consortium name="Mycorrhizal Genomics Consortium"/>
            <person name="Kohler A."/>
            <person name="Kuo A."/>
            <person name="Nagy L.G."/>
            <person name="Floudas D."/>
            <person name="Copeland A."/>
            <person name="Barry K.W."/>
            <person name="Cichocki N."/>
            <person name="Veneault-Fourrey C."/>
            <person name="LaButti K."/>
            <person name="Lindquist E.A."/>
            <person name="Lipzen A."/>
            <person name="Lundell T."/>
            <person name="Morin E."/>
            <person name="Murat C."/>
            <person name="Riley R."/>
            <person name="Ohm R."/>
            <person name="Sun H."/>
            <person name="Tunlid A."/>
            <person name="Henrissat B."/>
            <person name="Grigoriev I.V."/>
            <person name="Hibbett D.S."/>
            <person name="Martin F."/>
        </authorList>
    </citation>
    <scope>NUCLEOTIDE SEQUENCE [LARGE SCALE GENOMIC DNA]</scope>
    <source>
        <strain evidence="2 3">FD-317 M1</strain>
    </source>
</reference>
<keyword evidence="3" id="KW-1185">Reference proteome</keyword>
<dbReference type="AlphaFoldDB" id="A0A0D0BL08"/>
<evidence type="ECO:0000313" key="3">
    <source>
        <dbReference type="Proteomes" id="UP000053593"/>
    </source>
</evidence>
<dbReference type="Proteomes" id="UP000053593">
    <property type="component" value="Unassembled WGS sequence"/>
</dbReference>
<sequence length="155" mass="17787">MSEWERRAACRTSETRELCSPTHPRVHQANWHEPILVVPNLRTYSERKSRLEISGSATRIGVASCYRCFGTARGAVYVVQHLRLRRARYMVQVTLHRRPRRRCQSSCIHCLTAYFFCALVALGGLDLRNRRAVSVNIIYSTPFPFLLDSNGSGYV</sequence>
<organism evidence="2 3">
    <name type="scientific">Collybiopsis luxurians FD-317 M1</name>
    <dbReference type="NCBI Taxonomy" id="944289"/>
    <lineage>
        <taxon>Eukaryota</taxon>
        <taxon>Fungi</taxon>
        <taxon>Dikarya</taxon>
        <taxon>Basidiomycota</taxon>
        <taxon>Agaricomycotina</taxon>
        <taxon>Agaricomycetes</taxon>
        <taxon>Agaricomycetidae</taxon>
        <taxon>Agaricales</taxon>
        <taxon>Marasmiineae</taxon>
        <taxon>Omphalotaceae</taxon>
        <taxon>Collybiopsis</taxon>
        <taxon>Collybiopsis luxurians</taxon>
    </lineage>
</organism>
<name>A0A0D0BL08_9AGAR</name>
<keyword evidence="1" id="KW-0812">Transmembrane</keyword>
<evidence type="ECO:0000313" key="2">
    <source>
        <dbReference type="EMBL" id="KIK50129.1"/>
    </source>
</evidence>
<feature type="transmembrane region" description="Helical" evidence="1">
    <location>
        <begin position="106"/>
        <end position="125"/>
    </location>
</feature>
<protein>
    <submittedName>
        <fullName evidence="2">Uncharacterized protein</fullName>
    </submittedName>
</protein>
<accession>A0A0D0BL08</accession>
<evidence type="ECO:0000256" key="1">
    <source>
        <dbReference type="SAM" id="Phobius"/>
    </source>
</evidence>
<dbReference type="EMBL" id="KN834929">
    <property type="protein sequence ID" value="KIK50129.1"/>
    <property type="molecule type" value="Genomic_DNA"/>
</dbReference>
<keyword evidence="1" id="KW-1133">Transmembrane helix</keyword>
<proteinExistence type="predicted"/>
<gene>
    <name evidence="2" type="ORF">GYMLUDRAFT_493652</name>
</gene>
<dbReference type="HOGENOM" id="CLU_1695668_0_0_1"/>